<dbReference type="RefSeq" id="WP_062281189.1">
    <property type="nucleotide sequence ID" value="NZ_LTBC01000001.1"/>
</dbReference>
<dbReference type="InterPro" id="IPR036551">
    <property type="entry name" value="Flavin_trans-like"/>
</dbReference>
<dbReference type="Proteomes" id="UP000075670">
    <property type="component" value="Unassembled WGS sequence"/>
</dbReference>
<dbReference type="PANTHER" id="PTHR43374">
    <property type="entry name" value="FLAVIN PRENYLTRANSFERASE"/>
    <property type="match status" value="1"/>
</dbReference>
<evidence type="ECO:0000256" key="3">
    <source>
        <dbReference type="ARBA" id="ARBA00022643"/>
    </source>
</evidence>
<dbReference type="NCBIfam" id="NF004685">
    <property type="entry name" value="PRK06029.1"/>
    <property type="match status" value="1"/>
</dbReference>
<keyword evidence="2 7" id="KW-0285">Flavoprotein</keyword>
<feature type="binding site" evidence="7">
    <location>
        <begin position="9"/>
        <end position="11"/>
    </location>
    <ligand>
        <name>FMN</name>
        <dbReference type="ChEBI" id="CHEBI:58210"/>
    </ligand>
</feature>
<evidence type="ECO:0000256" key="6">
    <source>
        <dbReference type="ARBA" id="ARBA00060793"/>
    </source>
</evidence>
<keyword evidence="4 7" id="KW-0808">Transferase</keyword>
<dbReference type="InterPro" id="IPR004507">
    <property type="entry name" value="UbiX-like"/>
</dbReference>
<dbReference type="HAMAP" id="MF_01984">
    <property type="entry name" value="ubiX_pad"/>
    <property type="match status" value="1"/>
</dbReference>
<evidence type="ECO:0000256" key="5">
    <source>
        <dbReference type="ARBA" id="ARBA00050612"/>
    </source>
</evidence>
<dbReference type="NCBIfam" id="TIGR00421">
    <property type="entry name" value="ubiX_pad"/>
    <property type="match status" value="1"/>
</dbReference>
<dbReference type="Gene3D" id="3.40.50.1950">
    <property type="entry name" value="Flavin prenyltransferase-like"/>
    <property type="match status" value="1"/>
</dbReference>
<comment type="similarity">
    <text evidence="6 7">Belongs to the UbiX/PAD1 family.</text>
</comment>
<comment type="catalytic activity">
    <reaction evidence="5 7">
        <text>dimethylallyl phosphate + FMNH2 = prenylated FMNH2 + phosphate</text>
        <dbReference type="Rhea" id="RHEA:37743"/>
        <dbReference type="ChEBI" id="CHEBI:43474"/>
        <dbReference type="ChEBI" id="CHEBI:57618"/>
        <dbReference type="ChEBI" id="CHEBI:87467"/>
        <dbReference type="ChEBI" id="CHEBI:88052"/>
        <dbReference type="EC" id="2.5.1.129"/>
    </reaction>
</comment>
<evidence type="ECO:0000313" key="9">
    <source>
        <dbReference type="EMBL" id="KYH33864.1"/>
    </source>
</evidence>
<dbReference type="SUPFAM" id="SSF52507">
    <property type="entry name" value="Homo-oligomeric flavin-containing Cys decarboxylases, HFCD"/>
    <property type="match status" value="1"/>
</dbReference>
<name>A0A151B1S2_9FIRM</name>
<accession>A0A151B1S2</accession>
<dbReference type="OrthoDB" id="9781577at2"/>
<dbReference type="AlphaFoldDB" id="A0A151B1S2"/>
<evidence type="ECO:0000256" key="2">
    <source>
        <dbReference type="ARBA" id="ARBA00022630"/>
    </source>
</evidence>
<evidence type="ECO:0000259" key="8">
    <source>
        <dbReference type="Pfam" id="PF02441"/>
    </source>
</evidence>
<dbReference type="GO" id="GO:0106141">
    <property type="term" value="F:flavin prenyltransferase activity"/>
    <property type="evidence" value="ECO:0007669"/>
    <property type="project" value="UniProtKB-EC"/>
</dbReference>
<feature type="binding site" evidence="7">
    <location>
        <position position="35"/>
    </location>
    <ligand>
        <name>FMN</name>
        <dbReference type="ChEBI" id="CHEBI:58210"/>
    </ligand>
</feature>
<evidence type="ECO:0000256" key="7">
    <source>
        <dbReference type="HAMAP-Rule" id="MF_01984"/>
    </source>
</evidence>
<feature type="domain" description="Flavoprotein" evidence="8">
    <location>
        <begin position="1"/>
        <end position="172"/>
    </location>
</feature>
<dbReference type="FunFam" id="3.40.50.1950:FF:000001">
    <property type="entry name" value="Flavin prenyltransferase UbiX"/>
    <property type="match status" value="1"/>
</dbReference>
<evidence type="ECO:0000256" key="1">
    <source>
        <dbReference type="ARBA" id="ARBA00022602"/>
    </source>
</evidence>
<keyword evidence="1 7" id="KW-0637">Prenyltransferase</keyword>
<feature type="binding site" evidence="7">
    <location>
        <position position="151"/>
    </location>
    <ligand>
        <name>dimethylallyl phosphate</name>
        <dbReference type="ChEBI" id="CHEBI:88052"/>
    </ligand>
</feature>
<comment type="caution">
    <text evidence="9">The sequence shown here is derived from an EMBL/GenBank/DDBJ whole genome shotgun (WGS) entry which is preliminary data.</text>
</comment>
<dbReference type="EC" id="2.5.1.129" evidence="7"/>
<feature type="binding site" evidence="7">
    <location>
        <position position="167"/>
    </location>
    <ligand>
        <name>dimethylallyl phosphate</name>
        <dbReference type="ChEBI" id="CHEBI:88052"/>
    </ligand>
</feature>
<comment type="caution">
    <text evidence="7">Lacks conserved residue(s) required for the propagation of feature annotation.</text>
</comment>
<feature type="binding site" evidence="7">
    <location>
        <begin position="86"/>
        <end position="89"/>
    </location>
    <ligand>
        <name>FMN</name>
        <dbReference type="ChEBI" id="CHEBI:58210"/>
    </ligand>
</feature>
<evidence type="ECO:0000256" key="4">
    <source>
        <dbReference type="ARBA" id="ARBA00022679"/>
    </source>
</evidence>
<proteinExistence type="inferred from homology"/>
<comment type="function">
    <text evidence="7">Flavin prenyltransferase that catalyzes the synthesis of the prenylated FMN cofactor (prenyl-FMN) for 4-hydroxy-3-polyprenylbenzoic acid decarboxylase UbiD. The prenyltransferase is metal-independent and links a dimethylallyl moiety from dimethylallyl monophosphate (DMAP) to the flavin N5 and C6 atoms of FMN.</text>
</comment>
<reference evidence="9 10" key="1">
    <citation type="submission" date="2016-02" db="EMBL/GenBank/DDBJ databases">
        <title>Genome sequence of Moorella mulderi DSM 14980.</title>
        <authorList>
            <person name="Poehlein A."/>
            <person name="Daniel R."/>
        </authorList>
    </citation>
    <scope>NUCLEOTIDE SEQUENCE [LARGE SCALE GENOMIC DNA]</scope>
    <source>
        <strain evidence="9 10">DSM 14980</strain>
    </source>
</reference>
<dbReference type="EMBL" id="LTBC01000001">
    <property type="protein sequence ID" value="KYH33864.1"/>
    <property type="molecule type" value="Genomic_DNA"/>
</dbReference>
<dbReference type="PANTHER" id="PTHR43374:SF1">
    <property type="entry name" value="FLAVIN PRENYLTRANSFERASE PAD1, MITOCHONDRIAL"/>
    <property type="match status" value="1"/>
</dbReference>
<protein>
    <recommendedName>
        <fullName evidence="7">Flavin prenyltransferase UbiX</fullName>
        <ecNumber evidence="7">2.5.1.129</ecNumber>
    </recommendedName>
</protein>
<dbReference type="InterPro" id="IPR003382">
    <property type="entry name" value="Flavoprotein"/>
</dbReference>
<dbReference type="PATRIC" id="fig|1122241.3.peg.616"/>
<evidence type="ECO:0000313" key="10">
    <source>
        <dbReference type="Proteomes" id="UP000075670"/>
    </source>
</evidence>
<gene>
    <name evidence="9" type="primary">bsdB</name>
    <name evidence="7" type="synonym">ubiX</name>
    <name evidence="9" type="ORF">MOMUL_05800</name>
</gene>
<keyword evidence="9" id="KW-0456">Lyase</keyword>
<sequence length="189" mass="20441">MRLVVAVTGATGAVYAVRLLEALKEAGVEVHLILSHWAGETLRLETGMGVEAVQSLAACCYQENDLAAAVASGSFQHQGMVIIPCSMKTLAGIAHGYAANLIMRVADVTLKEGRRLILVPRETPLNAIHLENMLSLARLGVVIMPPMPAFYYRPRTVDEVVNHLVGRILDQLGLPHDLVPRWGGATNEE</sequence>
<dbReference type="GO" id="GO:0016831">
    <property type="term" value="F:carboxy-lyase activity"/>
    <property type="evidence" value="ECO:0007669"/>
    <property type="project" value="TreeGrafter"/>
</dbReference>
<organism evidence="9 10">
    <name type="scientific">Moorella mulderi DSM 14980</name>
    <dbReference type="NCBI Taxonomy" id="1122241"/>
    <lineage>
        <taxon>Bacteria</taxon>
        <taxon>Bacillati</taxon>
        <taxon>Bacillota</taxon>
        <taxon>Clostridia</taxon>
        <taxon>Neomoorellales</taxon>
        <taxon>Neomoorellaceae</taxon>
        <taxon>Neomoorella</taxon>
    </lineage>
</organism>
<keyword evidence="10" id="KW-1185">Reference proteome</keyword>
<keyword evidence="3 7" id="KW-0288">FMN</keyword>
<dbReference type="Pfam" id="PF02441">
    <property type="entry name" value="Flavoprotein"/>
    <property type="match status" value="1"/>
</dbReference>
<feature type="binding site" evidence="7">
    <location>
        <position position="121"/>
    </location>
    <ligand>
        <name>FMN</name>
        <dbReference type="ChEBI" id="CHEBI:58210"/>
    </ligand>
</feature>